<gene>
    <name evidence="5" type="ORF">HNQ79_002384</name>
</gene>
<feature type="domain" description="O-methyltransferase C-terminal" evidence="4">
    <location>
        <begin position="11"/>
        <end position="98"/>
    </location>
</feature>
<dbReference type="PANTHER" id="PTHR43712">
    <property type="entry name" value="PUTATIVE (AFU_ORTHOLOGUE AFUA_4G14580)-RELATED"/>
    <property type="match status" value="1"/>
</dbReference>
<comment type="caution">
    <text evidence="5">The sequence shown here is derived from an EMBL/GenBank/DDBJ whole genome shotgun (WGS) entry which is preliminary data.</text>
</comment>
<evidence type="ECO:0000259" key="4">
    <source>
        <dbReference type="Pfam" id="PF00891"/>
    </source>
</evidence>
<dbReference type="Gene3D" id="1.10.287.1350">
    <property type="match status" value="1"/>
</dbReference>
<dbReference type="Proteomes" id="UP000540423">
    <property type="component" value="Unassembled WGS sequence"/>
</dbReference>
<keyword evidence="2" id="KW-0808">Transferase</keyword>
<dbReference type="InterPro" id="IPR029063">
    <property type="entry name" value="SAM-dependent_MTases_sf"/>
</dbReference>
<evidence type="ECO:0000256" key="1">
    <source>
        <dbReference type="ARBA" id="ARBA00022603"/>
    </source>
</evidence>
<dbReference type="GO" id="GO:0032259">
    <property type="term" value="P:methylation"/>
    <property type="evidence" value="ECO:0007669"/>
    <property type="project" value="UniProtKB-KW"/>
</dbReference>
<organism evidence="5 6">
    <name type="scientific">Streptomyces candidus</name>
    <dbReference type="NCBI Taxonomy" id="67283"/>
    <lineage>
        <taxon>Bacteria</taxon>
        <taxon>Bacillati</taxon>
        <taxon>Actinomycetota</taxon>
        <taxon>Actinomycetes</taxon>
        <taxon>Kitasatosporales</taxon>
        <taxon>Streptomycetaceae</taxon>
        <taxon>Streptomyces</taxon>
    </lineage>
</organism>
<dbReference type="GO" id="GO:0008171">
    <property type="term" value="F:O-methyltransferase activity"/>
    <property type="evidence" value="ECO:0007669"/>
    <property type="project" value="InterPro"/>
</dbReference>
<dbReference type="AlphaFoldDB" id="A0A7X0HE20"/>
<dbReference type="InterPro" id="IPR001077">
    <property type="entry name" value="COMT_C"/>
</dbReference>
<sequence length="115" mass="11815">MPRPAGRLDATVFGTDFFSYLAQHPELSADFHAAMSQAVSGAATALPYAFDFGRFGTVTDVGGGSGTLLAGVLDAHPGLTGTVLDTTEGLAEAPKTLERHGLHGRCSLSSTPAPR</sequence>
<accession>A0A7X0HE20</accession>
<evidence type="ECO:0000313" key="5">
    <source>
        <dbReference type="EMBL" id="MBB6435921.1"/>
    </source>
</evidence>
<keyword evidence="1" id="KW-0489">Methyltransferase</keyword>
<dbReference type="SUPFAM" id="SSF53335">
    <property type="entry name" value="S-adenosyl-L-methionine-dependent methyltransferases"/>
    <property type="match status" value="1"/>
</dbReference>
<dbReference type="InterPro" id="IPR016461">
    <property type="entry name" value="COMT-like"/>
</dbReference>
<evidence type="ECO:0000313" key="6">
    <source>
        <dbReference type="Proteomes" id="UP000540423"/>
    </source>
</evidence>
<dbReference type="PROSITE" id="PS51683">
    <property type="entry name" value="SAM_OMT_II"/>
    <property type="match status" value="1"/>
</dbReference>
<evidence type="ECO:0000256" key="3">
    <source>
        <dbReference type="ARBA" id="ARBA00022691"/>
    </source>
</evidence>
<dbReference type="EMBL" id="JACHEM010000005">
    <property type="protein sequence ID" value="MBB6435921.1"/>
    <property type="molecule type" value="Genomic_DNA"/>
</dbReference>
<keyword evidence="3" id="KW-0949">S-adenosyl-L-methionine</keyword>
<reference evidence="5 6" key="1">
    <citation type="submission" date="2020-08" db="EMBL/GenBank/DDBJ databases">
        <title>Genomic Encyclopedia of Type Strains, Phase IV (KMG-IV): sequencing the most valuable type-strain genomes for metagenomic binning, comparative biology and taxonomic classification.</title>
        <authorList>
            <person name="Goeker M."/>
        </authorList>
    </citation>
    <scope>NUCLEOTIDE SEQUENCE [LARGE SCALE GENOMIC DNA]</scope>
    <source>
        <strain evidence="5 6">DSM 40141</strain>
    </source>
</reference>
<name>A0A7X0HE20_9ACTN</name>
<keyword evidence="6" id="KW-1185">Reference proteome</keyword>
<evidence type="ECO:0000256" key="2">
    <source>
        <dbReference type="ARBA" id="ARBA00022679"/>
    </source>
</evidence>
<dbReference type="Gene3D" id="3.40.50.150">
    <property type="entry name" value="Vaccinia Virus protein VP39"/>
    <property type="match status" value="1"/>
</dbReference>
<protein>
    <recommendedName>
        <fullName evidence="4">O-methyltransferase C-terminal domain-containing protein</fullName>
    </recommendedName>
</protein>
<dbReference type="PANTHER" id="PTHR43712:SF2">
    <property type="entry name" value="O-METHYLTRANSFERASE CICE"/>
    <property type="match status" value="1"/>
</dbReference>
<proteinExistence type="predicted"/>
<dbReference type="Pfam" id="PF00891">
    <property type="entry name" value="Methyltransf_2"/>
    <property type="match status" value="1"/>
</dbReference>